<dbReference type="PIRSF" id="PIRSF001357">
    <property type="entry name" value="DeoC"/>
    <property type="match status" value="1"/>
</dbReference>
<dbReference type="SMART" id="SM01133">
    <property type="entry name" value="DeoC"/>
    <property type="match status" value="1"/>
</dbReference>
<organism evidence="8 9">
    <name type="scientific">Halanaerobium saccharolyticum</name>
    <dbReference type="NCBI Taxonomy" id="43595"/>
    <lineage>
        <taxon>Bacteria</taxon>
        <taxon>Bacillati</taxon>
        <taxon>Bacillota</taxon>
        <taxon>Clostridia</taxon>
        <taxon>Halanaerobiales</taxon>
        <taxon>Halanaerobiaceae</taxon>
        <taxon>Halanaerobium</taxon>
    </lineage>
</organism>
<comment type="subcellular location">
    <subcellularLocation>
        <location evidence="7">Cytoplasm</location>
    </subcellularLocation>
</comment>
<protein>
    <recommendedName>
        <fullName evidence="7">Deoxyribose-phosphate aldolase</fullName>
        <shortName evidence="7">DERA</shortName>
        <ecNumber evidence="7">4.1.2.4</ecNumber>
    </recommendedName>
    <alternativeName>
        <fullName evidence="7">2-deoxy-D-ribose 5-phosphate aldolase</fullName>
    </alternativeName>
    <alternativeName>
        <fullName evidence="7">Phosphodeoxyriboaldolase</fullName>
        <shortName evidence="7">Deoxyriboaldolase</shortName>
    </alternativeName>
</protein>
<comment type="function">
    <text evidence="6 7">Catalyzes a reversible aldol reaction between acetaldehyde and D-glyceraldehyde 3-phosphate to generate 2-deoxy-D-ribose 5-phosphate.</text>
</comment>
<dbReference type="CDD" id="cd00959">
    <property type="entry name" value="DeoC"/>
    <property type="match status" value="1"/>
</dbReference>
<keyword evidence="4 7" id="KW-0704">Schiff base</keyword>
<comment type="pathway">
    <text evidence="7">Carbohydrate degradation; 2-deoxy-D-ribose 1-phosphate degradation; D-glyceraldehyde 3-phosphate and acetaldehyde from 2-deoxy-alpha-D-ribose 1-phosphate: step 2/2.</text>
</comment>
<evidence type="ECO:0000256" key="4">
    <source>
        <dbReference type="ARBA" id="ARBA00023270"/>
    </source>
</evidence>
<dbReference type="Pfam" id="PF01791">
    <property type="entry name" value="DeoC"/>
    <property type="match status" value="1"/>
</dbReference>
<proteinExistence type="inferred from homology"/>
<dbReference type="SUPFAM" id="SSF51569">
    <property type="entry name" value="Aldolase"/>
    <property type="match status" value="1"/>
</dbReference>
<dbReference type="EMBL" id="SNWX01000016">
    <property type="protein sequence ID" value="TDO85898.1"/>
    <property type="molecule type" value="Genomic_DNA"/>
</dbReference>
<feature type="active site" description="Schiff-base intermediate with acetaldehyde" evidence="7">
    <location>
        <position position="157"/>
    </location>
</feature>
<keyword evidence="3 7" id="KW-0456">Lyase</keyword>
<dbReference type="RefSeq" id="WP_133515369.1">
    <property type="nucleotide sequence ID" value="NZ_SNWX01000016.1"/>
</dbReference>
<dbReference type="NCBIfam" id="TIGR00126">
    <property type="entry name" value="deoC"/>
    <property type="match status" value="1"/>
</dbReference>
<comment type="caution">
    <text evidence="8">The sequence shown here is derived from an EMBL/GenBank/DDBJ whole genome shotgun (WGS) entry which is preliminary data.</text>
</comment>
<evidence type="ECO:0000256" key="3">
    <source>
        <dbReference type="ARBA" id="ARBA00023239"/>
    </source>
</evidence>
<gene>
    <name evidence="7" type="primary">deoC</name>
    <name evidence="8" type="ORF">DFR79_11625</name>
</gene>
<dbReference type="GO" id="GO:0009264">
    <property type="term" value="P:deoxyribonucleotide catabolic process"/>
    <property type="evidence" value="ECO:0007669"/>
    <property type="project" value="UniProtKB-UniRule"/>
</dbReference>
<dbReference type="InterPro" id="IPR011343">
    <property type="entry name" value="DeoC"/>
</dbReference>
<evidence type="ECO:0000256" key="1">
    <source>
        <dbReference type="ARBA" id="ARBA00010936"/>
    </source>
</evidence>
<dbReference type="HAMAP" id="MF_00114">
    <property type="entry name" value="DeoC_type1"/>
    <property type="match status" value="1"/>
</dbReference>
<evidence type="ECO:0000256" key="6">
    <source>
        <dbReference type="ARBA" id="ARBA00056337"/>
    </source>
</evidence>
<evidence type="ECO:0000256" key="5">
    <source>
        <dbReference type="ARBA" id="ARBA00048791"/>
    </source>
</evidence>
<dbReference type="OrthoDB" id="9778711at2"/>
<dbReference type="InterPro" id="IPR028581">
    <property type="entry name" value="DeoC_typeI"/>
</dbReference>
<comment type="similarity">
    <text evidence="1 7">Belongs to the DeoC/FbaB aldolase family. DeoC type 1 subfamily.</text>
</comment>
<dbReference type="GO" id="GO:0016052">
    <property type="term" value="P:carbohydrate catabolic process"/>
    <property type="evidence" value="ECO:0007669"/>
    <property type="project" value="TreeGrafter"/>
</dbReference>
<sequence>MNFTKKEIAKTIDHTFLNPDGKREDIKKLCEEAAEYGFASVAIGPDFVEYAAEKLAGTGVEIDGTVGFPLGYHTTATKVFEAKEAIELGATELDMVVNIVAVKDHDWEKVKADIEQVAEVCGDITFKVIFETCYLTEAEIKKLAEICLKIDKLDYIKTSTGFGPEGATVENVKLMKEVVGDHKKVKAAGGIRSLADYKKMINAGASRIGSSSGLKIIAELEE</sequence>
<dbReference type="EC" id="4.1.2.4" evidence="7"/>
<evidence type="ECO:0000313" key="8">
    <source>
        <dbReference type="EMBL" id="TDO85898.1"/>
    </source>
</evidence>
<dbReference type="GO" id="GO:0004139">
    <property type="term" value="F:deoxyribose-phosphate aldolase activity"/>
    <property type="evidence" value="ECO:0007669"/>
    <property type="project" value="UniProtKB-UniRule"/>
</dbReference>
<dbReference type="FunFam" id="3.20.20.70:FF:000044">
    <property type="entry name" value="Deoxyribose-phosphate aldolase"/>
    <property type="match status" value="1"/>
</dbReference>
<feature type="active site" description="Proton donor/acceptor" evidence="7">
    <location>
        <position position="186"/>
    </location>
</feature>
<keyword evidence="2 7" id="KW-0963">Cytoplasm</keyword>
<evidence type="ECO:0000256" key="2">
    <source>
        <dbReference type="ARBA" id="ARBA00022490"/>
    </source>
</evidence>
<evidence type="ECO:0000313" key="9">
    <source>
        <dbReference type="Proteomes" id="UP000295064"/>
    </source>
</evidence>
<dbReference type="UniPathway" id="UPA00002">
    <property type="reaction ID" value="UER00468"/>
</dbReference>
<dbReference type="InterPro" id="IPR013785">
    <property type="entry name" value="Aldolase_TIM"/>
</dbReference>
<dbReference type="Proteomes" id="UP000295064">
    <property type="component" value="Unassembled WGS sequence"/>
</dbReference>
<dbReference type="PANTHER" id="PTHR10889:SF1">
    <property type="entry name" value="DEOXYRIBOSE-PHOSPHATE ALDOLASE"/>
    <property type="match status" value="1"/>
</dbReference>
<dbReference type="GO" id="GO:0005737">
    <property type="term" value="C:cytoplasm"/>
    <property type="evidence" value="ECO:0007669"/>
    <property type="project" value="UniProtKB-SubCell"/>
</dbReference>
<feature type="active site" description="Proton donor/acceptor" evidence="7">
    <location>
        <position position="94"/>
    </location>
</feature>
<dbReference type="GO" id="GO:0006018">
    <property type="term" value="P:2-deoxyribose 1-phosphate catabolic process"/>
    <property type="evidence" value="ECO:0007669"/>
    <property type="project" value="UniProtKB-UniRule"/>
</dbReference>
<reference evidence="8 9" key="1">
    <citation type="submission" date="2019-03" db="EMBL/GenBank/DDBJ databases">
        <title>Subsurface microbial communities from deep shales in Ohio and West Virginia, USA.</title>
        <authorList>
            <person name="Wrighton K."/>
        </authorList>
    </citation>
    <scope>NUCLEOTIDE SEQUENCE [LARGE SCALE GENOMIC DNA]</scope>
    <source>
        <strain evidence="8 9">MA284_T2</strain>
    </source>
</reference>
<dbReference type="AlphaFoldDB" id="A0A4R6LL07"/>
<name>A0A4R6LL07_9FIRM</name>
<comment type="catalytic activity">
    <reaction evidence="5 7">
        <text>2-deoxy-D-ribose 5-phosphate = D-glyceraldehyde 3-phosphate + acetaldehyde</text>
        <dbReference type="Rhea" id="RHEA:12821"/>
        <dbReference type="ChEBI" id="CHEBI:15343"/>
        <dbReference type="ChEBI" id="CHEBI:59776"/>
        <dbReference type="ChEBI" id="CHEBI:62877"/>
        <dbReference type="EC" id="4.1.2.4"/>
    </reaction>
</comment>
<dbReference type="Gene3D" id="3.20.20.70">
    <property type="entry name" value="Aldolase class I"/>
    <property type="match status" value="1"/>
</dbReference>
<dbReference type="PANTHER" id="PTHR10889">
    <property type="entry name" value="DEOXYRIBOSE-PHOSPHATE ALDOLASE"/>
    <property type="match status" value="1"/>
</dbReference>
<dbReference type="InterPro" id="IPR002915">
    <property type="entry name" value="DeoC/FbaB/LacD_aldolase"/>
</dbReference>
<accession>A0A4R6LL07</accession>
<evidence type="ECO:0000256" key="7">
    <source>
        <dbReference type="HAMAP-Rule" id="MF_00114"/>
    </source>
</evidence>